<dbReference type="Pfam" id="PF00535">
    <property type="entry name" value="Glycos_transf_2"/>
    <property type="match status" value="1"/>
</dbReference>
<feature type="domain" description="Glycosyltransferase 2-like" evidence="1">
    <location>
        <begin position="4"/>
        <end position="127"/>
    </location>
</feature>
<dbReference type="CDD" id="cd04179">
    <property type="entry name" value="DPM_DPG-synthase_like"/>
    <property type="match status" value="1"/>
</dbReference>
<dbReference type="EMBL" id="LCCU01000001">
    <property type="protein sequence ID" value="KKS39469.1"/>
    <property type="molecule type" value="Genomic_DNA"/>
</dbReference>
<dbReference type="Gene3D" id="3.90.550.10">
    <property type="entry name" value="Spore Coat Polysaccharide Biosynthesis Protein SpsA, Chain A"/>
    <property type="match status" value="1"/>
</dbReference>
<dbReference type="InterPro" id="IPR029044">
    <property type="entry name" value="Nucleotide-diphossugar_trans"/>
</dbReference>
<keyword evidence="2" id="KW-0808">Transferase</keyword>
<reference evidence="2 3" key="1">
    <citation type="journal article" date="2015" name="Nature">
        <title>rRNA introns, odd ribosomes, and small enigmatic genomes across a large radiation of phyla.</title>
        <authorList>
            <person name="Brown C.T."/>
            <person name="Hug L.A."/>
            <person name="Thomas B.C."/>
            <person name="Sharon I."/>
            <person name="Castelle C.J."/>
            <person name="Singh A."/>
            <person name="Wilkins M.J."/>
            <person name="Williams K.H."/>
            <person name="Banfield J.F."/>
        </authorList>
    </citation>
    <scope>NUCLEOTIDE SEQUENCE [LARGE SCALE GENOMIC DNA]</scope>
</reference>
<comment type="caution">
    <text evidence="2">The sequence shown here is derived from an EMBL/GenBank/DDBJ whole genome shotgun (WGS) entry which is preliminary data.</text>
</comment>
<gene>
    <name evidence="2" type="ORF">UV00_C0001G0037</name>
</gene>
<dbReference type="Proteomes" id="UP000033847">
    <property type="component" value="Unassembled WGS sequence"/>
</dbReference>
<dbReference type="PANTHER" id="PTHR48090">
    <property type="entry name" value="UNDECAPRENYL-PHOSPHATE 4-DEOXY-4-FORMAMIDO-L-ARABINOSE TRANSFERASE-RELATED"/>
    <property type="match status" value="1"/>
</dbReference>
<dbReference type="InterPro" id="IPR001173">
    <property type="entry name" value="Glyco_trans_2-like"/>
</dbReference>
<dbReference type="GO" id="GO:0016740">
    <property type="term" value="F:transferase activity"/>
    <property type="evidence" value="ECO:0007669"/>
    <property type="project" value="UniProtKB-KW"/>
</dbReference>
<evidence type="ECO:0000313" key="3">
    <source>
        <dbReference type="Proteomes" id="UP000033847"/>
    </source>
</evidence>
<dbReference type="SUPFAM" id="SSF53448">
    <property type="entry name" value="Nucleotide-diphospho-sugar transferases"/>
    <property type="match status" value="1"/>
</dbReference>
<name>A0A0G0YS83_UNCKA</name>
<dbReference type="PANTHER" id="PTHR48090:SF7">
    <property type="entry name" value="RFBJ PROTEIN"/>
    <property type="match status" value="1"/>
</dbReference>
<organism evidence="2 3">
    <name type="scientific">candidate division WWE3 bacterium GW2011_GWF1_42_14</name>
    <dbReference type="NCBI Taxonomy" id="1619138"/>
    <lineage>
        <taxon>Bacteria</taxon>
        <taxon>Katanobacteria</taxon>
    </lineage>
</organism>
<protein>
    <submittedName>
        <fullName evidence="2">Glycosyl transferase family 2</fullName>
    </submittedName>
</protein>
<evidence type="ECO:0000313" key="2">
    <source>
        <dbReference type="EMBL" id="KKS39469.1"/>
    </source>
</evidence>
<evidence type="ECO:0000259" key="1">
    <source>
        <dbReference type="Pfam" id="PF00535"/>
    </source>
</evidence>
<proteinExistence type="predicted"/>
<dbReference type="AlphaFoldDB" id="A0A0G0YS83"/>
<sequence>MKLSIVVPVYNEKNTIEKILDEIKAVEGIDKEIIVVDDASTDGTTDILKELEKVHPDIRFYYKEKNRGKGHTLKLGFQHTTGDYVIVQDADLEYDPNDYHKLIRALDEYNAQVIYGSRFSGSYEDMSTLHYFGNKLLTLITNIFFGVMLTDMETCYKLMPGDFVRKVNIKSERFDFEPEITAKILKSGLKIREVPISYRGRTHSEGKKITWRDGIHALFTLIKYRFTD</sequence>
<dbReference type="InterPro" id="IPR050256">
    <property type="entry name" value="Glycosyltransferase_2"/>
</dbReference>
<accession>A0A0G0YS83</accession>